<dbReference type="AlphaFoldDB" id="A0A653CTF4"/>
<reference evidence="2 3" key="1">
    <citation type="submission" date="2019-01" db="EMBL/GenBank/DDBJ databases">
        <authorList>
            <person name="Sayadi A."/>
        </authorList>
    </citation>
    <scope>NUCLEOTIDE SEQUENCE [LARGE SCALE GENOMIC DNA]</scope>
</reference>
<feature type="non-terminal residue" evidence="2">
    <location>
        <position position="1"/>
    </location>
</feature>
<dbReference type="Proteomes" id="UP000410492">
    <property type="component" value="Unassembled WGS sequence"/>
</dbReference>
<evidence type="ECO:0000313" key="3">
    <source>
        <dbReference type="Proteomes" id="UP000410492"/>
    </source>
</evidence>
<evidence type="ECO:0000256" key="1">
    <source>
        <dbReference type="SAM" id="MobiDB-lite"/>
    </source>
</evidence>
<accession>A0A653CTF4</accession>
<name>A0A653CTF4_CALMS</name>
<sequence length="97" mass="10564">NGRSTVRSKQHPAGKSILARSAAKRQADRRPTATAQRKVVSTVDTGRHNISCTSGSRADVQEKLGQVNSKANGDYIFRGSAFNINFYSENLDGARKK</sequence>
<feature type="region of interest" description="Disordered" evidence="1">
    <location>
        <begin position="1"/>
        <end position="41"/>
    </location>
</feature>
<dbReference type="EMBL" id="CAACVG010008836">
    <property type="protein sequence ID" value="VEN51215.1"/>
    <property type="molecule type" value="Genomic_DNA"/>
</dbReference>
<gene>
    <name evidence="2" type="ORF">CALMAC_LOCUS11748</name>
</gene>
<proteinExistence type="predicted"/>
<protein>
    <submittedName>
        <fullName evidence="2">Uncharacterized protein</fullName>
    </submittedName>
</protein>
<evidence type="ECO:0000313" key="2">
    <source>
        <dbReference type="EMBL" id="VEN51215.1"/>
    </source>
</evidence>
<organism evidence="2 3">
    <name type="scientific">Callosobruchus maculatus</name>
    <name type="common">Southern cowpea weevil</name>
    <name type="synonym">Pulse bruchid</name>
    <dbReference type="NCBI Taxonomy" id="64391"/>
    <lineage>
        <taxon>Eukaryota</taxon>
        <taxon>Metazoa</taxon>
        <taxon>Ecdysozoa</taxon>
        <taxon>Arthropoda</taxon>
        <taxon>Hexapoda</taxon>
        <taxon>Insecta</taxon>
        <taxon>Pterygota</taxon>
        <taxon>Neoptera</taxon>
        <taxon>Endopterygota</taxon>
        <taxon>Coleoptera</taxon>
        <taxon>Polyphaga</taxon>
        <taxon>Cucujiformia</taxon>
        <taxon>Chrysomeloidea</taxon>
        <taxon>Chrysomelidae</taxon>
        <taxon>Bruchinae</taxon>
        <taxon>Bruchini</taxon>
        <taxon>Callosobruchus</taxon>
    </lineage>
</organism>
<feature type="compositionally biased region" description="Basic residues" evidence="1">
    <location>
        <begin position="1"/>
        <end position="12"/>
    </location>
</feature>
<keyword evidence="3" id="KW-1185">Reference proteome</keyword>